<dbReference type="EMBL" id="JBHTEC010000001">
    <property type="protein sequence ID" value="MFD0284003.1"/>
    <property type="molecule type" value="Genomic_DNA"/>
</dbReference>
<reference evidence="3" key="1">
    <citation type="journal article" date="2019" name="Int. J. Syst. Evol. Microbiol.">
        <title>The Global Catalogue of Microorganisms (GCM) 10K type strain sequencing project: providing services to taxonomists for standard genome sequencing and annotation.</title>
        <authorList>
            <consortium name="The Broad Institute Genomics Platform"/>
            <consortium name="The Broad Institute Genome Sequencing Center for Infectious Disease"/>
            <person name="Wu L."/>
            <person name="Ma J."/>
        </authorList>
    </citation>
    <scope>NUCLEOTIDE SEQUENCE [LARGE SCALE GENOMIC DNA]</scope>
    <source>
        <strain evidence="3">CGMCC 4.7198</strain>
    </source>
</reference>
<evidence type="ECO:0000313" key="2">
    <source>
        <dbReference type="EMBL" id="MFD0284003.1"/>
    </source>
</evidence>
<protein>
    <submittedName>
        <fullName evidence="2">Uncharacterized protein</fullName>
    </submittedName>
</protein>
<evidence type="ECO:0000313" key="3">
    <source>
        <dbReference type="Proteomes" id="UP001596957"/>
    </source>
</evidence>
<name>A0ABW2VHL7_9ACTN</name>
<gene>
    <name evidence="2" type="ORF">ACFQZP_20435</name>
</gene>
<keyword evidence="3" id="KW-1185">Reference proteome</keyword>
<feature type="transmembrane region" description="Helical" evidence="1">
    <location>
        <begin position="66"/>
        <end position="86"/>
    </location>
</feature>
<evidence type="ECO:0000256" key="1">
    <source>
        <dbReference type="SAM" id="Phobius"/>
    </source>
</evidence>
<accession>A0ABW2VHL7</accession>
<dbReference type="RefSeq" id="WP_381254965.1">
    <property type="nucleotide sequence ID" value="NZ_JBHTBI010000012.1"/>
</dbReference>
<proteinExistence type="predicted"/>
<keyword evidence="1" id="KW-0472">Membrane</keyword>
<organism evidence="2 3">
    <name type="scientific">Streptomyces lutosisoli</name>
    <dbReference type="NCBI Taxonomy" id="2665721"/>
    <lineage>
        <taxon>Bacteria</taxon>
        <taxon>Bacillati</taxon>
        <taxon>Actinomycetota</taxon>
        <taxon>Actinomycetes</taxon>
        <taxon>Kitasatosporales</taxon>
        <taxon>Streptomycetaceae</taxon>
        <taxon>Streptomyces</taxon>
    </lineage>
</organism>
<comment type="caution">
    <text evidence="2">The sequence shown here is derived from an EMBL/GenBank/DDBJ whole genome shotgun (WGS) entry which is preliminary data.</text>
</comment>
<dbReference type="Proteomes" id="UP001596957">
    <property type="component" value="Unassembled WGS sequence"/>
</dbReference>
<keyword evidence="1" id="KW-1133">Transmembrane helix</keyword>
<keyword evidence="1" id="KW-0812">Transmembrane</keyword>
<sequence>MAVLVPEAAFALFVAGCLLASNRDPYCSVDAQHQQTAAACVLLATLAATTTMAFRADAARWWRGALWLTVTARVLFTGLAGLLMLAEQGISLC</sequence>